<accession>A0A318U4E6</accession>
<sequence>MPSSREFKIAAVFFPLIDKLDNYKDSHFNEIAELAATCLVDYENISVEYLSKLPHQEFKKIILKLYEDVKMLDSLWNSILKTLKRYINGKE</sequence>
<gene>
    <name evidence="1" type="ORF">BCF88_11214</name>
</gene>
<evidence type="ECO:0000313" key="2">
    <source>
        <dbReference type="Proteomes" id="UP000247715"/>
    </source>
</evidence>
<protein>
    <submittedName>
        <fullName evidence="1">Uncharacterized protein</fullName>
    </submittedName>
</protein>
<dbReference type="RefSeq" id="WP_110858439.1">
    <property type="nucleotide sequence ID" value="NZ_LS991949.1"/>
</dbReference>
<comment type="caution">
    <text evidence="1">The sequence shown here is derived from an EMBL/GenBank/DDBJ whole genome shotgun (WGS) entry which is preliminary data.</text>
</comment>
<organism evidence="1 2">
    <name type="scientific">Metamycoplasma alkalescens</name>
    <dbReference type="NCBI Taxonomy" id="45363"/>
    <lineage>
        <taxon>Bacteria</taxon>
        <taxon>Bacillati</taxon>
        <taxon>Mycoplasmatota</taxon>
        <taxon>Mycoplasmoidales</taxon>
        <taxon>Metamycoplasmataceae</taxon>
        <taxon>Metamycoplasma</taxon>
    </lineage>
</organism>
<dbReference type="Proteomes" id="UP000247715">
    <property type="component" value="Unassembled WGS sequence"/>
</dbReference>
<reference evidence="1 2" key="1">
    <citation type="submission" date="2018-06" db="EMBL/GenBank/DDBJ databases">
        <title>Genomic Encyclopedia of Archaeal and Bacterial Type Strains, Phase II (KMG-II): from individual species to whole genera.</title>
        <authorList>
            <person name="Goeker M."/>
        </authorList>
    </citation>
    <scope>NUCLEOTIDE SEQUENCE [LARGE SCALE GENOMIC DNA]</scope>
    <source>
        <strain evidence="1 2">ATCC 29103</strain>
    </source>
</reference>
<name>A0A318U4E6_9BACT</name>
<evidence type="ECO:0000313" key="1">
    <source>
        <dbReference type="EMBL" id="PYF42254.1"/>
    </source>
</evidence>
<dbReference type="EMBL" id="QKLP01000012">
    <property type="protein sequence ID" value="PYF42254.1"/>
    <property type="molecule type" value="Genomic_DNA"/>
</dbReference>
<proteinExistence type="predicted"/>
<dbReference type="AlphaFoldDB" id="A0A318U4E6"/>